<sequence length="53" mass="6102">MHDLRTAVYGRLQRMSLAFFTRTRTGEVQSRIANDIGGMQATVTSTRRPWCRT</sequence>
<keyword evidence="3" id="KW-1133">Transmembrane helix</keyword>
<organism evidence="6 7">
    <name type="scientific">Streptomyces alboflavus</name>
    <dbReference type="NCBI Taxonomy" id="67267"/>
    <lineage>
        <taxon>Bacteria</taxon>
        <taxon>Bacillati</taxon>
        <taxon>Actinomycetota</taxon>
        <taxon>Actinomycetes</taxon>
        <taxon>Kitasatosporales</taxon>
        <taxon>Streptomycetaceae</taxon>
        <taxon>Streptomyces</taxon>
    </lineage>
</organism>
<proteinExistence type="predicted"/>
<dbReference type="PROSITE" id="PS50929">
    <property type="entry name" value="ABC_TM1F"/>
    <property type="match status" value="1"/>
</dbReference>
<keyword evidence="4" id="KW-0472">Membrane</keyword>
<dbReference type="Gene3D" id="1.20.1560.10">
    <property type="entry name" value="ABC transporter type 1, transmembrane domain"/>
    <property type="match status" value="1"/>
</dbReference>
<name>A0A1Z1WQS1_9ACTN</name>
<accession>A0A1Z1WQS1</accession>
<evidence type="ECO:0000256" key="3">
    <source>
        <dbReference type="ARBA" id="ARBA00022989"/>
    </source>
</evidence>
<dbReference type="AlphaFoldDB" id="A0A1Z1WQS1"/>
<evidence type="ECO:0000256" key="4">
    <source>
        <dbReference type="ARBA" id="ARBA00023136"/>
    </source>
</evidence>
<dbReference type="GO" id="GO:0140359">
    <property type="term" value="F:ABC-type transporter activity"/>
    <property type="evidence" value="ECO:0007669"/>
    <property type="project" value="InterPro"/>
</dbReference>
<protein>
    <submittedName>
        <fullName evidence="6">Multidrug ABC transporter ATPase</fullName>
    </submittedName>
</protein>
<comment type="subcellular location">
    <subcellularLocation>
        <location evidence="1">Cell membrane</location>
        <topology evidence="1">Multi-pass membrane protein</topology>
    </subcellularLocation>
</comment>
<dbReference type="Pfam" id="PF00664">
    <property type="entry name" value="ABC_membrane"/>
    <property type="match status" value="1"/>
</dbReference>
<dbReference type="EMBL" id="CP021748">
    <property type="protein sequence ID" value="ARX88739.1"/>
    <property type="molecule type" value="Genomic_DNA"/>
</dbReference>
<keyword evidence="7" id="KW-1185">Reference proteome</keyword>
<evidence type="ECO:0000313" key="7">
    <source>
        <dbReference type="Proteomes" id="UP000195880"/>
    </source>
</evidence>
<dbReference type="GO" id="GO:0005886">
    <property type="term" value="C:plasma membrane"/>
    <property type="evidence" value="ECO:0007669"/>
    <property type="project" value="UniProtKB-SubCell"/>
</dbReference>
<reference evidence="6 7" key="1">
    <citation type="submission" date="2017-05" db="EMBL/GenBank/DDBJ databases">
        <title>Streptomyces alboflavus Genome sequencing and assembly.</title>
        <authorList>
            <person name="Wang Y."/>
            <person name="Du B."/>
            <person name="Ding Y."/>
            <person name="Liu H."/>
            <person name="Hou Q."/>
            <person name="Liu K."/>
            <person name="Wang C."/>
            <person name="Yao L."/>
        </authorList>
    </citation>
    <scope>NUCLEOTIDE SEQUENCE [LARGE SCALE GENOMIC DNA]</scope>
    <source>
        <strain evidence="6 7">MDJK44</strain>
    </source>
</reference>
<evidence type="ECO:0000313" key="6">
    <source>
        <dbReference type="EMBL" id="ARX88739.1"/>
    </source>
</evidence>
<dbReference type="GO" id="GO:0005524">
    <property type="term" value="F:ATP binding"/>
    <property type="evidence" value="ECO:0007669"/>
    <property type="project" value="InterPro"/>
</dbReference>
<evidence type="ECO:0000256" key="2">
    <source>
        <dbReference type="ARBA" id="ARBA00022692"/>
    </source>
</evidence>
<dbReference type="KEGG" id="salf:SMD44_08226"/>
<keyword evidence="2" id="KW-0812">Transmembrane</keyword>
<gene>
    <name evidence="6" type="ORF">SMD44_08226</name>
</gene>
<evidence type="ECO:0000259" key="5">
    <source>
        <dbReference type="PROSITE" id="PS50929"/>
    </source>
</evidence>
<evidence type="ECO:0000256" key="1">
    <source>
        <dbReference type="ARBA" id="ARBA00004651"/>
    </source>
</evidence>
<dbReference type="InterPro" id="IPR036640">
    <property type="entry name" value="ABC1_TM_sf"/>
</dbReference>
<feature type="domain" description="ABC transmembrane type-1" evidence="5">
    <location>
        <begin position="1"/>
        <end position="45"/>
    </location>
</feature>
<dbReference type="SUPFAM" id="SSF90123">
    <property type="entry name" value="ABC transporter transmembrane region"/>
    <property type="match status" value="1"/>
</dbReference>
<dbReference type="InterPro" id="IPR011527">
    <property type="entry name" value="ABC1_TM_dom"/>
</dbReference>
<dbReference type="Proteomes" id="UP000195880">
    <property type="component" value="Chromosome"/>
</dbReference>